<name>A0A8K0T1C6_9HYPO</name>
<gene>
    <name evidence="1" type="ORF">B0I35DRAFT_160053</name>
</gene>
<sequence>MMLAPAPLRLSIRKPPSRHGRLRLRPRTYTKTMPYYHVASTLFHNVKCACHAWLPRAMMASMPVISPRTLAWPRLHPSGAEARTKCSPCVSFRCFFLRPPRLGVGCWVCCSSKHAIRRMQYSTLPSTASQSHLSPTKLTLLPSRALGSGCRCRWVICRQPPISASFDFPASLTASPPSPSILTTPQWIHSVRAPASSLPVRAWQTMHNPIPNPTSVTEPLQDALRGTCWDGASSLVCPVGITHPTTHLPAYNHCDL</sequence>
<dbReference type="EMBL" id="JAGPNK010000003">
    <property type="protein sequence ID" value="KAH7324341.1"/>
    <property type="molecule type" value="Genomic_DNA"/>
</dbReference>
<proteinExistence type="predicted"/>
<evidence type="ECO:0000313" key="2">
    <source>
        <dbReference type="Proteomes" id="UP000813444"/>
    </source>
</evidence>
<evidence type="ECO:0000313" key="1">
    <source>
        <dbReference type="EMBL" id="KAH7324341.1"/>
    </source>
</evidence>
<reference evidence="1" key="1">
    <citation type="journal article" date="2021" name="Nat. Commun.">
        <title>Genetic determinants of endophytism in the Arabidopsis root mycobiome.</title>
        <authorList>
            <person name="Mesny F."/>
            <person name="Miyauchi S."/>
            <person name="Thiergart T."/>
            <person name="Pickel B."/>
            <person name="Atanasova L."/>
            <person name="Karlsson M."/>
            <person name="Huettel B."/>
            <person name="Barry K.W."/>
            <person name="Haridas S."/>
            <person name="Chen C."/>
            <person name="Bauer D."/>
            <person name="Andreopoulos W."/>
            <person name="Pangilinan J."/>
            <person name="LaButti K."/>
            <person name="Riley R."/>
            <person name="Lipzen A."/>
            <person name="Clum A."/>
            <person name="Drula E."/>
            <person name="Henrissat B."/>
            <person name="Kohler A."/>
            <person name="Grigoriev I.V."/>
            <person name="Martin F.M."/>
            <person name="Hacquard S."/>
        </authorList>
    </citation>
    <scope>NUCLEOTIDE SEQUENCE</scope>
    <source>
        <strain evidence="1">MPI-CAGE-CH-0235</strain>
    </source>
</reference>
<keyword evidence="2" id="KW-1185">Reference proteome</keyword>
<accession>A0A8K0T1C6</accession>
<comment type="caution">
    <text evidence="1">The sequence shown here is derived from an EMBL/GenBank/DDBJ whole genome shotgun (WGS) entry which is preliminary data.</text>
</comment>
<organism evidence="1 2">
    <name type="scientific">Stachybotrys elegans</name>
    <dbReference type="NCBI Taxonomy" id="80388"/>
    <lineage>
        <taxon>Eukaryota</taxon>
        <taxon>Fungi</taxon>
        <taxon>Dikarya</taxon>
        <taxon>Ascomycota</taxon>
        <taxon>Pezizomycotina</taxon>
        <taxon>Sordariomycetes</taxon>
        <taxon>Hypocreomycetidae</taxon>
        <taxon>Hypocreales</taxon>
        <taxon>Stachybotryaceae</taxon>
        <taxon>Stachybotrys</taxon>
    </lineage>
</organism>
<dbReference type="AlphaFoldDB" id="A0A8K0T1C6"/>
<dbReference type="Proteomes" id="UP000813444">
    <property type="component" value="Unassembled WGS sequence"/>
</dbReference>
<protein>
    <submittedName>
        <fullName evidence="1">Uncharacterized protein</fullName>
    </submittedName>
</protein>